<dbReference type="Pfam" id="PF02733">
    <property type="entry name" value="Dak1"/>
    <property type="match status" value="1"/>
</dbReference>
<proteinExistence type="predicted"/>
<dbReference type="NCBIfam" id="TIGR02363">
    <property type="entry name" value="dhaK1"/>
    <property type="match status" value="1"/>
</dbReference>
<dbReference type="InterPro" id="IPR004006">
    <property type="entry name" value="DhaK_dom"/>
</dbReference>
<evidence type="ECO:0000259" key="1">
    <source>
        <dbReference type="PROSITE" id="PS51481"/>
    </source>
</evidence>
<keyword evidence="2" id="KW-0808">Transferase</keyword>
<dbReference type="EMBL" id="JAFHAP010000008">
    <property type="protein sequence ID" value="MBN2909460.1"/>
    <property type="molecule type" value="Genomic_DNA"/>
</dbReference>
<dbReference type="EC" id="2.7.1.121" evidence="2"/>
<dbReference type="GO" id="GO:0047324">
    <property type="term" value="F:phosphoenolpyruvate-glycerone phosphotransferase activity"/>
    <property type="evidence" value="ECO:0007669"/>
    <property type="project" value="UniProtKB-EC"/>
</dbReference>
<accession>A0ABS2WIS3</accession>
<keyword evidence="2" id="KW-0418">Kinase</keyword>
<dbReference type="PANTHER" id="PTHR28629:SF4">
    <property type="entry name" value="TRIOKINASE_FMN CYCLASE"/>
    <property type="match status" value="1"/>
</dbReference>
<dbReference type="PANTHER" id="PTHR28629">
    <property type="entry name" value="TRIOKINASE/FMN CYCLASE"/>
    <property type="match status" value="1"/>
</dbReference>
<gene>
    <name evidence="2" type="primary">dhaK</name>
    <name evidence="2" type="ORF">JQC72_07960</name>
</gene>
<dbReference type="Gene3D" id="3.30.1180.20">
    <property type="entry name" value="Dihydroxyacetone kinase, domain 2"/>
    <property type="match status" value="1"/>
</dbReference>
<keyword evidence="3" id="KW-1185">Reference proteome</keyword>
<organism evidence="2 3">
    <name type="scientific">Polycladomyces zharkentensis</name>
    <dbReference type="NCBI Taxonomy" id="2807616"/>
    <lineage>
        <taxon>Bacteria</taxon>
        <taxon>Bacillati</taxon>
        <taxon>Bacillota</taxon>
        <taxon>Bacilli</taxon>
        <taxon>Bacillales</taxon>
        <taxon>Thermoactinomycetaceae</taxon>
        <taxon>Polycladomyces</taxon>
    </lineage>
</organism>
<evidence type="ECO:0000313" key="3">
    <source>
        <dbReference type="Proteomes" id="UP001177120"/>
    </source>
</evidence>
<dbReference type="PROSITE" id="PS51481">
    <property type="entry name" value="DHAK"/>
    <property type="match status" value="1"/>
</dbReference>
<dbReference type="SUPFAM" id="SSF82549">
    <property type="entry name" value="DAK1/DegV-like"/>
    <property type="match status" value="1"/>
</dbReference>
<dbReference type="Proteomes" id="UP001177120">
    <property type="component" value="Unassembled WGS sequence"/>
</dbReference>
<evidence type="ECO:0000313" key="2">
    <source>
        <dbReference type="EMBL" id="MBN2909460.1"/>
    </source>
</evidence>
<feature type="domain" description="DhaK" evidence="1">
    <location>
        <begin position="7"/>
        <end position="329"/>
    </location>
</feature>
<sequence>MKKLINNPEQVVRDMIDGMVFAHPDKLKNLPGTNVLIRAHAPSQGKVALVSGGGSGHEPSHAGYVGAGMLDAAVAGEVFTSPTPDQILEAIKAVDTGNGVLLIIKNYSGDLMNFEMAAELAEAEGIQVAKVIVNDDVAVENSTYTTGRRGIAGTVFVHKIAGALAEKGASLKEVEQVANKVIQHVRSMGVAFTPCTVPAAGKPSFEIGETEMEIGIGIHGEPGTHRTAVATADEIAEILLSRILDDMKLISGDQVAVMINGLGGTPLMELYILNKKVSQILKNRNISVYDTYVGEYMTAIEMAGCSITLLKLDDQLIELLEAPADTIAWKK</sequence>
<reference evidence="2" key="1">
    <citation type="journal article" date="2024" name="Int. J. Syst. Evol. Microbiol.">
        <title>Polycladomyces zharkentensis sp. nov., a novel thermophilic cellulose- and starch-degrading member of the Bacillota from a geothermal aquifer in Kazakhstan.</title>
        <authorList>
            <person name="Mashzhan A."/>
            <person name="Kistaubayeva A."/>
            <person name="Javier-Lopez R."/>
            <person name="Bissenova U."/>
            <person name="Bissenbay A."/>
            <person name="Birkeland N.K."/>
        </authorList>
    </citation>
    <scope>NUCLEOTIDE SEQUENCE</scope>
    <source>
        <strain evidence="2">ZKZ2T</strain>
    </source>
</reference>
<protein>
    <submittedName>
        <fullName evidence="2">Dihydroxyacetone kinase subunit DhaK</fullName>
        <ecNumber evidence="2">2.7.1.121</ecNumber>
    </submittedName>
</protein>
<dbReference type="Gene3D" id="3.40.50.10440">
    <property type="entry name" value="Dihydroxyacetone kinase, domain 1"/>
    <property type="match status" value="1"/>
</dbReference>
<dbReference type="RefSeq" id="WP_205494582.1">
    <property type="nucleotide sequence ID" value="NZ_JAFHAP010000008.1"/>
</dbReference>
<dbReference type="NCBIfam" id="NF011049">
    <property type="entry name" value="PRK14479.1"/>
    <property type="match status" value="1"/>
</dbReference>
<comment type="caution">
    <text evidence="2">The sequence shown here is derived from an EMBL/GenBank/DDBJ whole genome shotgun (WGS) entry which is preliminary data.</text>
</comment>
<dbReference type="InterPro" id="IPR012736">
    <property type="entry name" value="DhaK_1"/>
</dbReference>
<dbReference type="InterPro" id="IPR050861">
    <property type="entry name" value="Dihydroxyacetone_Kinase"/>
</dbReference>
<name>A0ABS2WIS3_9BACL</name>